<name>A0A4U5M2N7_STECR</name>
<dbReference type="Proteomes" id="UP000298663">
    <property type="component" value="Unassembled WGS sequence"/>
</dbReference>
<accession>A0A4U5M2N7</accession>
<keyword evidence="3" id="KW-1185">Reference proteome</keyword>
<evidence type="ECO:0008006" key="4">
    <source>
        <dbReference type="Google" id="ProtNLM"/>
    </source>
</evidence>
<evidence type="ECO:0000256" key="1">
    <source>
        <dbReference type="SAM" id="SignalP"/>
    </source>
</evidence>
<feature type="chain" id="PRO_5020214463" description="BPTI/Kunitz inhibitor domain-containing protein" evidence="1">
    <location>
        <begin position="21"/>
        <end position="122"/>
    </location>
</feature>
<dbReference type="PROSITE" id="PS51257">
    <property type="entry name" value="PROKAR_LIPOPROTEIN"/>
    <property type="match status" value="1"/>
</dbReference>
<keyword evidence="1" id="KW-0732">Signal</keyword>
<reference evidence="2 3" key="2">
    <citation type="journal article" date="2019" name="G3 (Bethesda)">
        <title>Hybrid Assembly of the Genome of the Entomopathogenic Nematode Steinernema carpocapsae Identifies the X-Chromosome.</title>
        <authorList>
            <person name="Serra L."/>
            <person name="Macchietto M."/>
            <person name="Macias-Munoz A."/>
            <person name="McGill C.J."/>
            <person name="Rodriguez I.M."/>
            <person name="Rodriguez B."/>
            <person name="Murad R."/>
            <person name="Mortazavi A."/>
        </authorList>
    </citation>
    <scope>NUCLEOTIDE SEQUENCE [LARGE SCALE GENOMIC DNA]</scope>
    <source>
        <strain evidence="2 3">ALL</strain>
    </source>
</reference>
<dbReference type="OrthoDB" id="10490201at2759"/>
<dbReference type="SUPFAM" id="SSF57362">
    <property type="entry name" value="BPTI-like"/>
    <property type="match status" value="1"/>
</dbReference>
<proteinExistence type="predicted"/>
<protein>
    <recommendedName>
        <fullName evidence="4">BPTI/Kunitz inhibitor domain-containing protein</fullName>
    </recommendedName>
</protein>
<feature type="signal peptide" evidence="1">
    <location>
        <begin position="1"/>
        <end position="20"/>
    </location>
</feature>
<organism evidence="2 3">
    <name type="scientific">Steinernema carpocapsae</name>
    <name type="common">Entomopathogenic nematode</name>
    <dbReference type="NCBI Taxonomy" id="34508"/>
    <lineage>
        <taxon>Eukaryota</taxon>
        <taxon>Metazoa</taxon>
        <taxon>Ecdysozoa</taxon>
        <taxon>Nematoda</taxon>
        <taxon>Chromadorea</taxon>
        <taxon>Rhabditida</taxon>
        <taxon>Tylenchina</taxon>
        <taxon>Panagrolaimomorpha</taxon>
        <taxon>Strongyloidoidea</taxon>
        <taxon>Steinernematidae</taxon>
        <taxon>Steinernema</taxon>
    </lineage>
</organism>
<dbReference type="GO" id="GO:0004867">
    <property type="term" value="F:serine-type endopeptidase inhibitor activity"/>
    <property type="evidence" value="ECO:0007669"/>
    <property type="project" value="InterPro"/>
</dbReference>
<evidence type="ECO:0000313" key="2">
    <source>
        <dbReference type="EMBL" id="TKR62967.1"/>
    </source>
</evidence>
<sequence length="122" mass="13974">MKVATFALVFCFLTASACKAFSLRMLLSMRTTTIDPITEPTLSPTYEKIVRSQKLVSARHPDCLKQIPSTSLFRGFMWPFYTFDSKSNNCLMIYGVTVRRKAPNVFSSYKDCRRMCCPNGWC</sequence>
<gene>
    <name evidence="2" type="ORF">L596_026861</name>
</gene>
<reference evidence="2 3" key="1">
    <citation type="journal article" date="2015" name="Genome Biol.">
        <title>Comparative genomics of Steinernema reveals deeply conserved gene regulatory networks.</title>
        <authorList>
            <person name="Dillman A.R."/>
            <person name="Macchietto M."/>
            <person name="Porter C.F."/>
            <person name="Rogers A."/>
            <person name="Williams B."/>
            <person name="Antoshechkin I."/>
            <person name="Lee M.M."/>
            <person name="Goodwin Z."/>
            <person name="Lu X."/>
            <person name="Lewis E.E."/>
            <person name="Goodrich-Blair H."/>
            <person name="Stock S.P."/>
            <person name="Adams B.J."/>
            <person name="Sternberg P.W."/>
            <person name="Mortazavi A."/>
        </authorList>
    </citation>
    <scope>NUCLEOTIDE SEQUENCE [LARGE SCALE GENOMIC DNA]</scope>
    <source>
        <strain evidence="2 3">ALL</strain>
    </source>
</reference>
<comment type="caution">
    <text evidence="2">The sequence shown here is derived from an EMBL/GenBank/DDBJ whole genome shotgun (WGS) entry which is preliminary data.</text>
</comment>
<evidence type="ECO:0000313" key="3">
    <source>
        <dbReference type="Proteomes" id="UP000298663"/>
    </source>
</evidence>
<dbReference type="EMBL" id="AZBU02000010">
    <property type="protein sequence ID" value="TKR62967.1"/>
    <property type="molecule type" value="Genomic_DNA"/>
</dbReference>
<dbReference type="AlphaFoldDB" id="A0A4U5M2N7"/>
<dbReference type="InterPro" id="IPR036880">
    <property type="entry name" value="Kunitz_BPTI_sf"/>
</dbReference>